<evidence type="ECO:0000313" key="2">
    <source>
        <dbReference type="EMBL" id="WUX55792.1"/>
    </source>
</evidence>
<dbReference type="GeneID" id="91341076"/>
<protein>
    <submittedName>
        <fullName evidence="2">Uncharacterized protein</fullName>
    </submittedName>
</protein>
<evidence type="ECO:0000256" key="1">
    <source>
        <dbReference type="SAM" id="MobiDB-lite"/>
    </source>
</evidence>
<reference evidence="2" key="1">
    <citation type="submission" date="2022-10" db="EMBL/GenBank/DDBJ databases">
        <title>The complete genomes of actinobacterial strains from the NBC collection.</title>
        <authorList>
            <person name="Joergensen T.S."/>
            <person name="Alvarez Arevalo M."/>
            <person name="Sterndorff E.B."/>
            <person name="Faurdal D."/>
            <person name="Vuksanovic O."/>
            <person name="Mourched A.-S."/>
            <person name="Charusanti P."/>
            <person name="Shaw S."/>
            <person name="Blin K."/>
            <person name="Weber T."/>
        </authorList>
    </citation>
    <scope>NUCLEOTIDE SEQUENCE</scope>
    <source>
        <strain evidence="2">NBC_01432</strain>
    </source>
</reference>
<feature type="region of interest" description="Disordered" evidence="1">
    <location>
        <begin position="1"/>
        <end position="58"/>
    </location>
</feature>
<accession>A0ABZ2AAT9</accession>
<dbReference type="EMBL" id="CP109495">
    <property type="protein sequence ID" value="WUX55792.1"/>
    <property type="molecule type" value="Genomic_DNA"/>
</dbReference>
<keyword evidence="3" id="KW-1185">Reference proteome</keyword>
<dbReference type="Proteomes" id="UP001432209">
    <property type="component" value="Chromosome"/>
</dbReference>
<gene>
    <name evidence="2" type="ORF">OG442_32060</name>
</gene>
<sequence>MAKNKNRDRGKHQDRSGAEHRPDQSSSSSTDAKAEQIQERVTPSETPHKGREKRFGHN</sequence>
<feature type="compositionally biased region" description="Basic and acidic residues" evidence="1">
    <location>
        <begin position="1"/>
        <end position="23"/>
    </location>
</feature>
<name>A0ABZ2AAT9_STRNV</name>
<organism evidence="2 3">
    <name type="scientific">Streptomyces niveus</name>
    <name type="common">Streptomyces spheroides</name>
    <dbReference type="NCBI Taxonomy" id="193462"/>
    <lineage>
        <taxon>Bacteria</taxon>
        <taxon>Bacillati</taxon>
        <taxon>Actinomycetota</taxon>
        <taxon>Actinomycetes</taxon>
        <taxon>Kitasatosporales</taxon>
        <taxon>Streptomycetaceae</taxon>
        <taxon>Streptomyces</taxon>
    </lineage>
</organism>
<proteinExistence type="predicted"/>
<evidence type="ECO:0000313" key="3">
    <source>
        <dbReference type="Proteomes" id="UP001432209"/>
    </source>
</evidence>
<feature type="compositionally biased region" description="Basic and acidic residues" evidence="1">
    <location>
        <begin position="46"/>
        <end position="58"/>
    </location>
</feature>
<dbReference type="RefSeq" id="WP_329079916.1">
    <property type="nucleotide sequence ID" value="NZ_CP108849.2"/>
</dbReference>